<dbReference type="GO" id="GO:1990904">
    <property type="term" value="C:ribonucleoprotein complex"/>
    <property type="evidence" value="ECO:0007669"/>
    <property type="project" value="UniProtKB-KW"/>
</dbReference>
<dbReference type="GO" id="GO:0019843">
    <property type="term" value="F:rRNA binding"/>
    <property type="evidence" value="ECO:0007669"/>
    <property type="project" value="UniProtKB-UniRule"/>
</dbReference>
<comment type="similarity">
    <text evidence="1 7">Belongs to the bacterial ribosomal protein bL9 family.</text>
</comment>
<dbReference type="InterPro" id="IPR009027">
    <property type="entry name" value="Ribosomal_bL9/RNase_H1_N"/>
</dbReference>
<dbReference type="GO" id="GO:0005840">
    <property type="term" value="C:ribosome"/>
    <property type="evidence" value="ECO:0007669"/>
    <property type="project" value="UniProtKB-KW"/>
</dbReference>
<evidence type="ECO:0000256" key="3">
    <source>
        <dbReference type="ARBA" id="ARBA00022884"/>
    </source>
</evidence>
<reference evidence="10 11" key="1">
    <citation type="submission" date="2017-09" db="EMBL/GenBank/DDBJ databases">
        <title>Depth-based differentiation of microbial function through sediment-hosted aquifers and enrichment of novel symbionts in the deep terrestrial subsurface.</title>
        <authorList>
            <person name="Probst A.J."/>
            <person name="Ladd B."/>
            <person name="Jarett J.K."/>
            <person name="Geller-Mcgrath D.E."/>
            <person name="Sieber C.M."/>
            <person name="Emerson J.B."/>
            <person name="Anantharaman K."/>
            <person name="Thomas B.C."/>
            <person name="Malmstrom R."/>
            <person name="Stieglmeier M."/>
            <person name="Klingl A."/>
            <person name="Woyke T."/>
            <person name="Ryan C.M."/>
            <person name="Banfield J.F."/>
        </authorList>
    </citation>
    <scope>NUCLEOTIDE SEQUENCE [LARGE SCALE GENOMIC DNA]</scope>
    <source>
        <strain evidence="10">CG11_big_fil_rev_8_21_14_0_20_40_24</strain>
    </source>
</reference>
<dbReference type="Proteomes" id="UP000229834">
    <property type="component" value="Unassembled WGS sequence"/>
</dbReference>
<name>A0A2H0K6L4_9BACT</name>
<evidence type="ECO:0000256" key="4">
    <source>
        <dbReference type="ARBA" id="ARBA00022980"/>
    </source>
</evidence>
<evidence type="ECO:0000256" key="2">
    <source>
        <dbReference type="ARBA" id="ARBA00022730"/>
    </source>
</evidence>
<dbReference type="InterPro" id="IPR020069">
    <property type="entry name" value="Ribosomal_bL9_C"/>
</dbReference>
<evidence type="ECO:0000313" key="10">
    <source>
        <dbReference type="EMBL" id="PIQ66887.1"/>
    </source>
</evidence>
<keyword evidence="2 7" id="KW-0699">rRNA-binding</keyword>
<keyword evidence="4 7" id="KW-0689">Ribosomal protein</keyword>
<evidence type="ECO:0000256" key="6">
    <source>
        <dbReference type="ARBA" id="ARBA00035292"/>
    </source>
</evidence>
<dbReference type="InterPro" id="IPR000244">
    <property type="entry name" value="Ribosomal_bL9"/>
</dbReference>
<feature type="domain" description="Large ribosomal subunit protein bL9 C-terminal" evidence="9">
    <location>
        <begin position="70"/>
        <end position="145"/>
    </location>
</feature>
<feature type="domain" description="Ribosomal protein L9" evidence="8">
    <location>
        <begin position="1"/>
        <end position="47"/>
    </location>
</feature>
<dbReference type="GO" id="GO:0006412">
    <property type="term" value="P:translation"/>
    <property type="evidence" value="ECO:0007669"/>
    <property type="project" value="UniProtKB-UniRule"/>
</dbReference>
<evidence type="ECO:0000256" key="5">
    <source>
        <dbReference type="ARBA" id="ARBA00023274"/>
    </source>
</evidence>
<organism evidence="10 11">
    <name type="scientific">Candidatus Zambryskibacteria bacterium CG11_big_fil_rev_8_21_14_0_20_40_24</name>
    <dbReference type="NCBI Taxonomy" id="1975116"/>
    <lineage>
        <taxon>Bacteria</taxon>
        <taxon>Candidatus Zambryskiibacteriota</taxon>
    </lineage>
</organism>
<dbReference type="Gene3D" id="3.10.430.100">
    <property type="entry name" value="Ribosomal protein L9, C-terminal domain"/>
    <property type="match status" value="1"/>
</dbReference>
<comment type="caution">
    <text evidence="10">The sequence shown here is derived from an EMBL/GenBank/DDBJ whole genome shotgun (WGS) entry which is preliminary data.</text>
</comment>
<dbReference type="HAMAP" id="MF_00503">
    <property type="entry name" value="Ribosomal_bL9"/>
    <property type="match status" value="1"/>
</dbReference>
<proteinExistence type="inferred from homology"/>
<dbReference type="Pfam" id="PF03948">
    <property type="entry name" value="Ribosomal_L9_C"/>
    <property type="match status" value="1"/>
</dbReference>
<dbReference type="EMBL" id="PCVC01000051">
    <property type="protein sequence ID" value="PIQ66887.1"/>
    <property type="molecule type" value="Genomic_DNA"/>
</dbReference>
<evidence type="ECO:0000259" key="9">
    <source>
        <dbReference type="Pfam" id="PF03948"/>
    </source>
</evidence>
<evidence type="ECO:0000313" key="11">
    <source>
        <dbReference type="Proteomes" id="UP000229834"/>
    </source>
</evidence>
<comment type="function">
    <text evidence="7">Binds to the 23S rRNA.</text>
</comment>
<protein>
    <recommendedName>
        <fullName evidence="6 7">Large ribosomal subunit protein bL9</fullName>
    </recommendedName>
</protein>
<dbReference type="PANTHER" id="PTHR21368">
    <property type="entry name" value="50S RIBOSOMAL PROTEIN L9"/>
    <property type="match status" value="1"/>
</dbReference>
<dbReference type="InterPro" id="IPR036791">
    <property type="entry name" value="Ribosomal_bL9_C_sf"/>
</dbReference>
<dbReference type="AlphaFoldDB" id="A0A2H0K6L4"/>
<keyword evidence="5 7" id="KW-0687">Ribonucleoprotein</keyword>
<dbReference type="InterPro" id="IPR036935">
    <property type="entry name" value="Ribosomal_bL9_N_sf"/>
</dbReference>
<dbReference type="InterPro" id="IPR020070">
    <property type="entry name" value="Ribosomal_bL9_N"/>
</dbReference>
<dbReference type="SUPFAM" id="SSF55658">
    <property type="entry name" value="L9 N-domain-like"/>
    <property type="match status" value="1"/>
</dbReference>
<dbReference type="Pfam" id="PF01281">
    <property type="entry name" value="Ribosomal_L9_N"/>
    <property type="match status" value="1"/>
</dbReference>
<dbReference type="InterPro" id="IPR020594">
    <property type="entry name" value="Ribosomal_bL9_bac/chp"/>
</dbReference>
<dbReference type="Gene3D" id="3.40.5.10">
    <property type="entry name" value="Ribosomal protein L9, N-terminal domain"/>
    <property type="match status" value="1"/>
</dbReference>
<evidence type="ECO:0000256" key="7">
    <source>
        <dbReference type="HAMAP-Rule" id="MF_00503"/>
    </source>
</evidence>
<dbReference type="GO" id="GO:0003735">
    <property type="term" value="F:structural constituent of ribosome"/>
    <property type="evidence" value="ECO:0007669"/>
    <property type="project" value="InterPro"/>
</dbReference>
<accession>A0A2H0K6L4</accession>
<evidence type="ECO:0000256" key="1">
    <source>
        <dbReference type="ARBA" id="ARBA00010605"/>
    </source>
</evidence>
<dbReference type="NCBIfam" id="TIGR00158">
    <property type="entry name" value="L9"/>
    <property type="match status" value="1"/>
</dbReference>
<sequence length="147" mass="16532">MKVIFLKDVPKVGKKYEVKNVSDGYAVNFLIPRGFVELASDSAIKQVELLKSQDDAQKKIAEDLILKNIKSLDGVTIEMEEKANDKGNLFAGIHINELVPEIEKQTNLTILPEHILLDKPIKNIGEHEVEVKIQDKSVKFKVLVKSL</sequence>
<keyword evidence="3 7" id="KW-0694">RNA-binding</keyword>
<dbReference type="SUPFAM" id="SSF55653">
    <property type="entry name" value="Ribosomal protein L9 C-domain"/>
    <property type="match status" value="1"/>
</dbReference>
<gene>
    <name evidence="7 10" type="primary">rplI</name>
    <name evidence="10" type="ORF">COV95_01730</name>
</gene>
<evidence type="ECO:0000259" key="8">
    <source>
        <dbReference type="Pfam" id="PF01281"/>
    </source>
</evidence>